<dbReference type="EMBL" id="AP028214">
    <property type="protein sequence ID" value="BEI90862.1"/>
    <property type="molecule type" value="Genomic_DNA"/>
</dbReference>
<keyword evidence="1" id="KW-0704">Schiff base</keyword>
<dbReference type="CDD" id="cd00067">
    <property type="entry name" value="GAL4"/>
    <property type="match status" value="1"/>
</dbReference>
<name>A0AA48L2G7_9TREE</name>
<dbReference type="AlphaFoldDB" id="A0AA48L2G7"/>
<organism evidence="3 4">
    <name type="scientific">Cutaneotrichosporon cavernicola</name>
    <dbReference type="NCBI Taxonomy" id="279322"/>
    <lineage>
        <taxon>Eukaryota</taxon>
        <taxon>Fungi</taxon>
        <taxon>Dikarya</taxon>
        <taxon>Basidiomycota</taxon>
        <taxon>Agaricomycotina</taxon>
        <taxon>Tremellomycetes</taxon>
        <taxon>Trichosporonales</taxon>
        <taxon>Trichosporonaceae</taxon>
        <taxon>Cutaneotrichosporon</taxon>
    </lineage>
</organism>
<dbReference type="Gene3D" id="3.20.20.70">
    <property type="entry name" value="Aldolase class I"/>
    <property type="match status" value="1"/>
</dbReference>
<proteinExistence type="predicted"/>
<dbReference type="GO" id="GO:0000981">
    <property type="term" value="F:DNA-binding transcription factor activity, RNA polymerase II-specific"/>
    <property type="evidence" value="ECO:0007669"/>
    <property type="project" value="InterPro"/>
</dbReference>
<dbReference type="InterPro" id="IPR001138">
    <property type="entry name" value="Zn2Cys6_DnaBD"/>
</dbReference>
<dbReference type="PANTHER" id="PTHR10683:SF39">
    <property type="entry name" value="TRANSALDOLASE"/>
    <property type="match status" value="1"/>
</dbReference>
<evidence type="ECO:0000259" key="2">
    <source>
        <dbReference type="PROSITE" id="PS50048"/>
    </source>
</evidence>
<evidence type="ECO:0000313" key="3">
    <source>
        <dbReference type="EMBL" id="BEI90862.1"/>
    </source>
</evidence>
<dbReference type="GO" id="GO:0005975">
    <property type="term" value="P:carbohydrate metabolic process"/>
    <property type="evidence" value="ECO:0007669"/>
    <property type="project" value="InterPro"/>
</dbReference>
<accession>A0AA48L2G7</accession>
<dbReference type="GeneID" id="85494732"/>
<evidence type="ECO:0000313" key="4">
    <source>
        <dbReference type="Proteomes" id="UP001233271"/>
    </source>
</evidence>
<dbReference type="RefSeq" id="XP_060456127.1">
    <property type="nucleotide sequence ID" value="XM_060599432.1"/>
</dbReference>
<dbReference type="GO" id="GO:0004801">
    <property type="term" value="F:transaldolase activity"/>
    <property type="evidence" value="ECO:0007669"/>
    <property type="project" value="TreeGrafter"/>
</dbReference>
<dbReference type="PROSITE" id="PS50048">
    <property type="entry name" value="ZN2_CY6_FUNGAL_2"/>
    <property type="match status" value="1"/>
</dbReference>
<dbReference type="InterPro" id="IPR001585">
    <property type="entry name" value="TAL/FSA"/>
</dbReference>
<gene>
    <name evidence="3" type="ORF">CcaverHIS019_0309320</name>
</gene>
<dbReference type="GO" id="GO:0008270">
    <property type="term" value="F:zinc ion binding"/>
    <property type="evidence" value="ECO:0007669"/>
    <property type="project" value="InterPro"/>
</dbReference>
<feature type="domain" description="Zn(2)-C6 fungal-type" evidence="2">
    <location>
        <begin position="374"/>
        <end position="405"/>
    </location>
</feature>
<dbReference type="CDD" id="cd12148">
    <property type="entry name" value="fungal_TF_MHR"/>
    <property type="match status" value="1"/>
</dbReference>
<dbReference type="SUPFAM" id="SSF57701">
    <property type="entry name" value="Zn2/Cys6 DNA-binding domain"/>
    <property type="match status" value="1"/>
</dbReference>
<dbReference type="InterPro" id="IPR013785">
    <property type="entry name" value="Aldolase_TIM"/>
</dbReference>
<dbReference type="SUPFAM" id="SSF51569">
    <property type="entry name" value="Aldolase"/>
    <property type="match status" value="1"/>
</dbReference>
<dbReference type="KEGG" id="ccac:CcaHIS019_0309320"/>
<dbReference type="Pfam" id="PF00923">
    <property type="entry name" value="TAL_FSA"/>
    <property type="match status" value="1"/>
</dbReference>
<dbReference type="InterPro" id="IPR036864">
    <property type="entry name" value="Zn2-C6_fun-type_DNA-bd_sf"/>
</dbReference>
<dbReference type="PANTHER" id="PTHR10683">
    <property type="entry name" value="TRANSALDOLASE"/>
    <property type="match status" value="1"/>
</dbReference>
<keyword evidence="4" id="KW-1185">Reference proteome</keyword>
<reference evidence="3" key="1">
    <citation type="journal article" date="2023" name="BMC Genomics">
        <title>Chromosome-level genome assemblies of Cutaneotrichosporon spp. (Trichosporonales, Basidiomycota) reveal imbalanced evolution between nucleotide sequences and chromosome synteny.</title>
        <authorList>
            <person name="Kobayashi Y."/>
            <person name="Kayamori A."/>
            <person name="Aoki K."/>
            <person name="Shiwa Y."/>
            <person name="Matsutani M."/>
            <person name="Fujita N."/>
            <person name="Sugita T."/>
            <person name="Iwasaki W."/>
            <person name="Tanaka N."/>
            <person name="Takashima M."/>
        </authorList>
    </citation>
    <scope>NUCLEOTIDE SEQUENCE</scope>
    <source>
        <strain evidence="3">HIS019</strain>
    </source>
</reference>
<dbReference type="Proteomes" id="UP001233271">
    <property type="component" value="Chromosome 3"/>
</dbReference>
<dbReference type="GO" id="GO:0009052">
    <property type="term" value="P:pentose-phosphate shunt, non-oxidative branch"/>
    <property type="evidence" value="ECO:0007669"/>
    <property type="project" value="TreeGrafter"/>
</dbReference>
<evidence type="ECO:0000256" key="1">
    <source>
        <dbReference type="ARBA" id="ARBA00023270"/>
    </source>
</evidence>
<sequence length="927" mass="100262">MITKVKSLLEQLEERVAVDADTYDVDMIRSLPIVPHDATSNQGFIHAALVDPRNEELVKGVVAEMKGASWEEVYAVCAARLAAKVIPVISGRVLVQVSTNHAYDTSRIIAHARLYARAYKDAGIPSNRLAIKIPLTSAGVHAALQLHKEGITTLGTALFSVPQAIAAAQANMYAISMYYNEPRAHSVPGVWPDVADPATLPMAPRHLQIRALYDAHGGPQMKTASFCAPNDVLVCAELGADNLTVGIPQLTDLMEFSTLPEYKAGMWGIPLSRQAKDSARAWHPWVPRDTRGPAIQAFRNDGPFTFETDYMADKVLDEANDADPATKERLAFALQMFAEMETQSRKFLEGLMASHLVQTHGEKTARAGRPRRAACIACVQDRVVCDGVPPKICSRCRDATRQCRYRHLEMEAELPPSPQVSLSSGVELSPVAPAVGLAALGDASEAAREDLLGLWPDGWASDIILSATNHRGFRPVDDWFPDEPVFPERVQEDQKGFWVPGEPGPITPAVRATMHTLTQHAHRPIWAASAAFPSENTLAAYVNLYLRHFAWLPIVDPTSIDKAAPLLLKAVAGLGGVYARDGNQMMELVRRDLMFITEHDARFTHDMTVVQTTLLASMYGAFSGSLRWAQHAESMRPSLLIDAQASLFGTLPLVPMCEIDTPLPGGDACFPAVLTTLLENGTLPPTPDDLALSVLAHALNRICLDAAAARAFAAWEEEGEYALPVAGYNIHPQALLDQLARHTLRLPAPSALVVSCAGVAYHAHLRFSSARFLDDVKAAAGRGPGSAEDAQARLGGWMRANPRRTRDVMAHAVMLFVLVGQFSFDAPPEAVWLFDSALCMWAVLELVGTPTGDAIPVSWAPTPAIEAWIDSGIGSLAVPGVRLADGGSAVLKAAADRLSASPWGIAARYRRVLLGLQGEQQVRRGGG</sequence>
<protein>
    <recommendedName>
        <fullName evidence="2">Zn(2)-C6 fungal-type domain-containing protein</fullName>
    </recommendedName>
</protein>